<gene>
    <name evidence="2" type="ORF">Tci_889328</name>
</gene>
<comment type="caution">
    <text evidence="2">The sequence shown here is derived from an EMBL/GenBank/DDBJ whole genome shotgun (WGS) entry which is preliminary data.</text>
</comment>
<evidence type="ECO:0000256" key="1">
    <source>
        <dbReference type="SAM" id="MobiDB-lite"/>
    </source>
</evidence>
<name>A0A699U7I6_TANCI</name>
<dbReference type="AlphaFoldDB" id="A0A699U7I6"/>
<organism evidence="2">
    <name type="scientific">Tanacetum cinerariifolium</name>
    <name type="common">Dalmatian daisy</name>
    <name type="synonym">Chrysanthemum cinerariifolium</name>
    <dbReference type="NCBI Taxonomy" id="118510"/>
    <lineage>
        <taxon>Eukaryota</taxon>
        <taxon>Viridiplantae</taxon>
        <taxon>Streptophyta</taxon>
        <taxon>Embryophyta</taxon>
        <taxon>Tracheophyta</taxon>
        <taxon>Spermatophyta</taxon>
        <taxon>Magnoliopsida</taxon>
        <taxon>eudicotyledons</taxon>
        <taxon>Gunneridae</taxon>
        <taxon>Pentapetalae</taxon>
        <taxon>asterids</taxon>
        <taxon>campanulids</taxon>
        <taxon>Asterales</taxon>
        <taxon>Asteraceae</taxon>
        <taxon>Asteroideae</taxon>
        <taxon>Anthemideae</taxon>
        <taxon>Anthemidinae</taxon>
        <taxon>Tanacetum</taxon>
    </lineage>
</organism>
<protein>
    <submittedName>
        <fullName evidence="2">Uncharacterized protein</fullName>
    </submittedName>
</protein>
<feature type="region of interest" description="Disordered" evidence="1">
    <location>
        <begin position="79"/>
        <end position="145"/>
    </location>
</feature>
<evidence type="ECO:0000313" key="2">
    <source>
        <dbReference type="EMBL" id="GFD17359.1"/>
    </source>
</evidence>
<sequence length="145" mass="16327">MTDSGYSMVLYTSISSPKRSWDIPDMDPYEEAALQAIEQVAPPLSPAYLPDPIELDKHVPVYVLEPEYPKYLELPADDIVAEDQPHADDVVPTALSPGYITDLDPEEDPEEEENADYANEPKEEDPEEEDPEEEYLEEESNDNAA</sequence>
<dbReference type="EMBL" id="BKCJ011299726">
    <property type="protein sequence ID" value="GFD17359.1"/>
    <property type="molecule type" value="Genomic_DNA"/>
</dbReference>
<feature type="compositionally biased region" description="Acidic residues" evidence="1">
    <location>
        <begin position="103"/>
        <end position="115"/>
    </location>
</feature>
<feature type="non-terminal residue" evidence="2">
    <location>
        <position position="145"/>
    </location>
</feature>
<accession>A0A699U7I6</accession>
<reference evidence="2" key="1">
    <citation type="journal article" date="2019" name="Sci. Rep.">
        <title>Draft genome of Tanacetum cinerariifolium, the natural source of mosquito coil.</title>
        <authorList>
            <person name="Yamashiro T."/>
            <person name="Shiraishi A."/>
            <person name="Satake H."/>
            <person name="Nakayama K."/>
        </authorList>
    </citation>
    <scope>NUCLEOTIDE SEQUENCE</scope>
</reference>
<proteinExistence type="predicted"/>
<feature type="compositionally biased region" description="Acidic residues" evidence="1">
    <location>
        <begin position="122"/>
        <end position="145"/>
    </location>
</feature>